<dbReference type="InterPro" id="IPR003594">
    <property type="entry name" value="HATPase_dom"/>
</dbReference>
<dbReference type="PROSITE" id="PS50112">
    <property type="entry name" value="PAS"/>
    <property type="match status" value="1"/>
</dbReference>
<gene>
    <name evidence="8" type="ORF">PSON_ATCC_30995.1.T0930143</name>
</gene>
<dbReference type="InterPro" id="IPR001789">
    <property type="entry name" value="Sig_transdc_resp-reg_receiver"/>
</dbReference>
<dbReference type="PANTHER" id="PTHR43719">
    <property type="entry name" value="TWO-COMPONENT HISTIDINE KINASE"/>
    <property type="match status" value="1"/>
</dbReference>
<evidence type="ECO:0000259" key="5">
    <source>
        <dbReference type="PROSITE" id="PS50109"/>
    </source>
</evidence>
<feature type="domain" description="Response regulatory" evidence="6">
    <location>
        <begin position="710"/>
        <end position="837"/>
    </location>
</feature>
<evidence type="ECO:0000313" key="9">
    <source>
        <dbReference type="Proteomes" id="UP000692954"/>
    </source>
</evidence>
<evidence type="ECO:0000256" key="2">
    <source>
        <dbReference type="PROSITE-ProRule" id="PRU00169"/>
    </source>
</evidence>
<dbReference type="CDD" id="cd00082">
    <property type="entry name" value="HisKA"/>
    <property type="match status" value="1"/>
</dbReference>
<dbReference type="Pfam" id="PF02518">
    <property type="entry name" value="HATPase_c"/>
    <property type="match status" value="1"/>
</dbReference>
<feature type="domain" description="PAS" evidence="7">
    <location>
        <begin position="257"/>
        <end position="298"/>
    </location>
</feature>
<evidence type="ECO:0000313" key="8">
    <source>
        <dbReference type="EMBL" id="CAD8109375.1"/>
    </source>
</evidence>
<evidence type="ECO:0000259" key="7">
    <source>
        <dbReference type="PROSITE" id="PS50112"/>
    </source>
</evidence>
<dbReference type="PROSITE" id="PS50110">
    <property type="entry name" value="RESPONSE_REGULATORY"/>
    <property type="match status" value="1"/>
</dbReference>
<evidence type="ECO:0000256" key="3">
    <source>
        <dbReference type="SAM" id="MobiDB-lite"/>
    </source>
</evidence>
<dbReference type="SMART" id="SM00388">
    <property type="entry name" value="HisKA"/>
    <property type="match status" value="1"/>
</dbReference>
<keyword evidence="9" id="KW-1185">Reference proteome</keyword>
<dbReference type="Pfam" id="PF00072">
    <property type="entry name" value="Response_reg"/>
    <property type="match status" value="1"/>
</dbReference>
<keyword evidence="1 2" id="KW-0597">Phosphoprotein</keyword>
<reference evidence="8" key="1">
    <citation type="submission" date="2021-01" db="EMBL/GenBank/DDBJ databases">
        <authorList>
            <consortium name="Genoscope - CEA"/>
            <person name="William W."/>
        </authorList>
    </citation>
    <scope>NUCLEOTIDE SEQUENCE</scope>
</reference>
<evidence type="ECO:0000256" key="1">
    <source>
        <dbReference type="ARBA" id="ARBA00022553"/>
    </source>
</evidence>
<evidence type="ECO:0000256" key="4">
    <source>
        <dbReference type="SAM" id="Phobius"/>
    </source>
</evidence>
<dbReference type="InterPro" id="IPR005467">
    <property type="entry name" value="His_kinase_dom"/>
</dbReference>
<evidence type="ECO:0000259" key="6">
    <source>
        <dbReference type="PROSITE" id="PS50110"/>
    </source>
</evidence>
<comment type="caution">
    <text evidence="8">The sequence shown here is derived from an EMBL/GenBank/DDBJ whole genome shotgun (WGS) entry which is preliminary data.</text>
</comment>
<dbReference type="Pfam" id="PF00512">
    <property type="entry name" value="HisKA"/>
    <property type="match status" value="1"/>
</dbReference>
<name>A0A8S1Q299_9CILI</name>
<dbReference type="InterPro" id="IPR050956">
    <property type="entry name" value="2C_system_His_kinase"/>
</dbReference>
<dbReference type="SMART" id="SM00387">
    <property type="entry name" value="HATPase_c"/>
    <property type="match status" value="1"/>
</dbReference>
<feature type="compositionally biased region" description="Basic residues" evidence="3">
    <location>
        <begin position="324"/>
        <end position="334"/>
    </location>
</feature>
<feature type="transmembrane region" description="Helical" evidence="4">
    <location>
        <begin position="29"/>
        <end position="48"/>
    </location>
</feature>
<proteinExistence type="predicted"/>
<sequence>MEILIKLLILQLIIKDLVDIAFIWKDSNLITFCLNVISLTIAIILLILDYWKFSIIYLKVGITGLCVINSEIPFQQRINFANVAYLAYSALLLLKIYSQTLSTRLVVHFQLLYITIRVIFTQSNYELHPILIIMFLQPINHYIMKYIQQAKCSQQTQTFAQQEFKFRQTQFEQDQLLSSESKRDFIKYDINESIILKALNGEIESPQQEHKYIGNNKDGMDQRIIVKKQPNNLPATVISDSIYNMEPLKIEKNPSTKYSEIVSIMNNLPFGILFVDQSLKVLDFNQRVTQLLGLSNSDDIISFLDKAIQSGDFCEFRSSKKVRKPQKSLSKRTFQKQPSISPQKKYLDEHIPDVLSQYNNNTSQFKGDSDGNIGKNLKSIFQNFKKIHQSQLTSLSRDNFQYIIRMDNMNQSNGKIKYKSLKLKIFQLEGFVQWESVVYLFFLENITKREEYKLLNHKYKFQQALLNSLCHELRTPINGTVSQLYALKNQLSQSLIESHLDPAIVSAKRLQFQLNDILDYAQIQCSSLILNKSCFKLQEVFQQLYELFNFECVQKNIKLIIDQANHISIYTDKERLTRIFINLLDNSVKFTNQGGTIKLSTEINQLYYKLQIEDDGQGITEEIIEKIEEQAELLFQDSLEYNSNKLGLGLRISQQLAKYLYKEQFFEIDSVYEQYTKVSFRLSNQIQNFSNEFEIDKHQFSQVSECDCSKILIVDDIGCNHFALQVLLKKFKLTTDSAYNGNSAIDMVKVKLQQKCCKTYRLVFMDIEMPGKNGFQASQEITQLLKEQNLNESCTITMYSAYSGDEDVLIASQCGMKERISKPTDIQKLEYLVKKYLL</sequence>
<accession>A0A8S1Q299</accession>
<dbReference type="CDD" id="cd17546">
    <property type="entry name" value="REC_hyHK_CKI1_RcsC-like"/>
    <property type="match status" value="1"/>
</dbReference>
<keyword evidence="4" id="KW-1133">Transmembrane helix</keyword>
<dbReference type="AlphaFoldDB" id="A0A8S1Q299"/>
<keyword evidence="4" id="KW-0812">Transmembrane</keyword>
<protein>
    <submittedName>
        <fullName evidence="8">Uncharacterized protein</fullName>
    </submittedName>
</protein>
<organism evidence="8 9">
    <name type="scientific">Paramecium sonneborni</name>
    <dbReference type="NCBI Taxonomy" id="65129"/>
    <lineage>
        <taxon>Eukaryota</taxon>
        <taxon>Sar</taxon>
        <taxon>Alveolata</taxon>
        <taxon>Ciliophora</taxon>
        <taxon>Intramacronucleata</taxon>
        <taxon>Oligohymenophorea</taxon>
        <taxon>Peniculida</taxon>
        <taxon>Parameciidae</taxon>
        <taxon>Paramecium</taxon>
    </lineage>
</organism>
<feature type="modified residue" description="4-aspartylphosphate" evidence="2">
    <location>
        <position position="766"/>
    </location>
</feature>
<dbReference type="GO" id="GO:0000155">
    <property type="term" value="F:phosphorelay sensor kinase activity"/>
    <property type="evidence" value="ECO:0007669"/>
    <property type="project" value="InterPro"/>
</dbReference>
<dbReference type="InterPro" id="IPR003661">
    <property type="entry name" value="HisK_dim/P_dom"/>
</dbReference>
<dbReference type="EMBL" id="CAJJDN010000093">
    <property type="protein sequence ID" value="CAD8109375.1"/>
    <property type="molecule type" value="Genomic_DNA"/>
</dbReference>
<dbReference type="SMART" id="SM00448">
    <property type="entry name" value="REC"/>
    <property type="match status" value="1"/>
</dbReference>
<keyword evidence="4" id="KW-0472">Membrane</keyword>
<feature type="domain" description="Histidine kinase" evidence="5">
    <location>
        <begin position="468"/>
        <end position="686"/>
    </location>
</feature>
<dbReference type="PANTHER" id="PTHR43719:SF28">
    <property type="entry name" value="PEROXIDE STRESS-ACTIVATED HISTIDINE KINASE MAK1-RELATED"/>
    <property type="match status" value="1"/>
</dbReference>
<dbReference type="OrthoDB" id="297641at2759"/>
<dbReference type="Pfam" id="PF13188">
    <property type="entry name" value="PAS_8"/>
    <property type="match status" value="1"/>
</dbReference>
<dbReference type="Proteomes" id="UP000692954">
    <property type="component" value="Unassembled WGS sequence"/>
</dbReference>
<dbReference type="PROSITE" id="PS50109">
    <property type="entry name" value="HIS_KIN"/>
    <property type="match status" value="1"/>
</dbReference>
<dbReference type="InterPro" id="IPR000014">
    <property type="entry name" value="PAS"/>
</dbReference>
<feature type="region of interest" description="Disordered" evidence="3">
    <location>
        <begin position="324"/>
        <end position="343"/>
    </location>
</feature>